<gene>
    <name evidence="1" type="ordered locus">MTR_8g026870</name>
</gene>
<protein>
    <submittedName>
        <fullName evidence="1 2">Uncharacterized protein</fullName>
    </submittedName>
</protein>
<accession>G7LAS5</accession>
<name>G7LAS5_MEDTR</name>
<dbReference type="EMBL" id="CM001224">
    <property type="protein sequence ID" value="AET01984.1"/>
    <property type="molecule type" value="Genomic_DNA"/>
</dbReference>
<sequence length="72" mass="7863">MAKEIETGEIVPLKKIRMDNGRRSMNMNVFSNISFLCKWTLTNNFDGAFQHTEKDAAGVEDGGDGGSCCAGF</sequence>
<dbReference type="AlphaFoldDB" id="G7LAS5"/>
<organism evidence="1 3">
    <name type="scientific">Medicago truncatula</name>
    <name type="common">Barrel medic</name>
    <name type="synonym">Medicago tribuloides</name>
    <dbReference type="NCBI Taxonomy" id="3880"/>
    <lineage>
        <taxon>Eukaryota</taxon>
        <taxon>Viridiplantae</taxon>
        <taxon>Streptophyta</taxon>
        <taxon>Embryophyta</taxon>
        <taxon>Tracheophyta</taxon>
        <taxon>Spermatophyta</taxon>
        <taxon>Magnoliopsida</taxon>
        <taxon>eudicotyledons</taxon>
        <taxon>Gunneridae</taxon>
        <taxon>Pentapetalae</taxon>
        <taxon>rosids</taxon>
        <taxon>fabids</taxon>
        <taxon>Fabales</taxon>
        <taxon>Fabaceae</taxon>
        <taxon>Papilionoideae</taxon>
        <taxon>50 kb inversion clade</taxon>
        <taxon>NPAAA clade</taxon>
        <taxon>Hologalegina</taxon>
        <taxon>IRL clade</taxon>
        <taxon>Trifolieae</taxon>
        <taxon>Medicago</taxon>
    </lineage>
</organism>
<dbReference type="Proteomes" id="UP000002051">
    <property type="component" value="Chromosome 8"/>
</dbReference>
<reference evidence="2" key="3">
    <citation type="submission" date="2015-04" db="UniProtKB">
        <authorList>
            <consortium name="EnsemblPlants"/>
        </authorList>
    </citation>
    <scope>IDENTIFICATION</scope>
    <source>
        <strain evidence="2">cv. Jemalong A17</strain>
    </source>
</reference>
<evidence type="ECO:0000313" key="3">
    <source>
        <dbReference type="Proteomes" id="UP000002051"/>
    </source>
</evidence>
<keyword evidence="3" id="KW-1185">Reference proteome</keyword>
<evidence type="ECO:0000313" key="2">
    <source>
        <dbReference type="EnsemblPlants" id="AET01984"/>
    </source>
</evidence>
<reference evidence="1 3" key="1">
    <citation type="journal article" date="2011" name="Nature">
        <title>The Medicago genome provides insight into the evolution of rhizobial symbioses.</title>
        <authorList>
            <person name="Young N.D."/>
            <person name="Debelle F."/>
            <person name="Oldroyd G.E."/>
            <person name="Geurts R."/>
            <person name="Cannon S.B."/>
            <person name="Udvardi M.K."/>
            <person name="Benedito V.A."/>
            <person name="Mayer K.F."/>
            <person name="Gouzy J."/>
            <person name="Schoof H."/>
            <person name="Van de Peer Y."/>
            <person name="Proost S."/>
            <person name="Cook D.R."/>
            <person name="Meyers B.C."/>
            <person name="Spannagl M."/>
            <person name="Cheung F."/>
            <person name="De Mita S."/>
            <person name="Krishnakumar V."/>
            <person name="Gundlach H."/>
            <person name="Zhou S."/>
            <person name="Mudge J."/>
            <person name="Bharti A.K."/>
            <person name="Murray J.D."/>
            <person name="Naoumkina M.A."/>
            <person name="Rosen B."/>
            <person name="Silverstein K.A."/>
            <person name="Tang H."/>
            <person name="Rombauts S."/>
            <person name="Zhao P.X."/>
            <person name="Zhou P."/>
            <person name="Barbe V."/>
            <person name="Bardou P."/>
            <person name="Bechner M."/>
            <person name="Bellec A."/>
            <person name="Berger A."/>
            <person name="Berges H."/>
            <person name="Bidwell S."/>
            <person name="Bisseling T."/>
            <person name="Choisne N."/>
            <person name="Couloux A."/>
            <person name="Denny R."/>
            <person name="Deshpande S."/>
            <person name="Dai X."/>
            <person name="Doyle J.J."/>
            <person name="Dudez A.M."/>
            <person name="Farmer A.D."/>
            <person name="Fouteau S."/>
            <person name="Franken C."/>
            <person name="Gibelin C."/>
            <person name="Gish J."/>
            <person name="Goldstein S."/>
            <person name="Gonzalez A.J."/>
            <person name="Green P.J."/>
            <person name="Hallab A."/>
            <person name="Hartog M."/>
            <person name="Hua A."/>
            <person name="Humphray S.J."/>
            <person name="Jeong D.H."/>
            <person name="Jing Y."/>
            <person name="Jocker A."/>
            <person name="Kenton S.M."/>
            <person name="Kim D.J."/>
            <person name="Klee K."/>
            <person name="Lai H."/>
            <person name="Lang C."/>
            <person name="Lin S."/>
            <person name="Macmil S.L."/>
            <person name="Magdelenat G."/>
            <person name="Matthews L."/>
            <person name="McCorrison J."/>
            <person name="Monaghan E.L."/>
            <person name="Mun J.H."/>
            <person name="Najar F.Z."/>
            <person name="Nicholson C."/>
            <person name="Noirot C."/>
            <person name="O'Bleness M."/>
            <person name="Paule C.R."/>
            <person name="Poulain J."/>
            <person name="Prion F."/>
            <person name="Qin B."/>
            <person name="Qu C."/>
            <person name="Retzel E.F."/>
            <person name="Riddle C."/>
            <person name="Sallet E."/>
            <person name="Samain S."/>
            <person name="Samson N."/>
            <person name="Sanders I."/>
            <person name="Saurat O."/>
            <person name="Scarpelli C."/>
            <person name="Schiex T."/>
            <person name="Segurens B."/>
            <person name="Severin A.J."/>
            <person name="Sherrier D.J."/>
            <person name="Shi R."/>
            <person name="Sims S."/>
            <person name="Singer S.R."/>
            <person name="Sinharoy S."/>
            <person name="Sterck L."/>
            <person name="Viollet A."/>
            <person name="Wang B.B."/>
            <person name="Wang K."/>
            <person name="Wang M."/>
            <person name="Wang X."/>
            <person name="Warfsmann J."/>
            <person name="Weissenbach J."/>
            <person name="White D.D."/>
            <person name="White J.D."/>
            <person name="Wiley G.B."/>
            <person name="Wincker P."/>
            <person name="Xing Y."/>
            <person name="Yang L."/>
            <person name="Yao Z."/>
            <person name="Ying F."/>
            <person name="Zhai J."/>
            <person name="Zhou L."/>
            <person name="Zuber A."/>
            <person name="Denarie J."/>
            <person name="Dixon R.A."/>
            <person name="May G.D."/>
            <person name="Schwartz D.C."/>
            <person name="Rogers J."/>
            <person name="Quetier F."/>
            <person name="Town C.D."/>
            <person name="Roe B.A."/>
        </authorList>
    </citation>
    <scope>NUCLEOTIDE SEQUENCE [LARGE SCALE GENOMIC DNA]</scope>
    <source>
        <strain evidence="1">A17</strain>
        <strain evidence="2 3">cv. Jemalong A17</strain>
    </source>
</reference>
<dbReference type="PaxDb" id="3880-AET01984"/>
<reference evidence="1 3" key="2">
    <citation type="journal article" date="2014" name="BMC Genomics">
        <title>An improved genome release (version Mt4.0) for the model legume Medicago truncatula.</title>
        <authorList>
            <person name="Tang H."/>
            <person name="Krishnakumar V."/>
            <person name="Bidwell S."/>
            <person name="Rosen B."/>
            <person name="Chan A."/>
            <person name="Zhou S."/>
            <person name="Gentzbittel L."/>
            <person name="Childs K.L."/>
            <person name="Yandell M."/>
            <person name="Gundlach H."/>
            <person name="Mayer K.F."/>
            <person name="Schwartz D.C."/>
            <person name="Town C.D."/>
        </authorList>
    </citation>
    <scope>GENOME REANNOTATION</scope>
    <source>
        <strain evidence="2 3">cv. Jemalong A17</strain>
    </source>
</reference>
<proteinExistence type="predicted"/>
<evidence type="ECO:0000313" key="1">
    <source>
        <dbReference type="EMBL" id="AET01984.1"/>
    </source>
</evidence>
<dbReference type="EnsemblPlants" id="AET01984">
    <property type="protein sequence ID" value="AET01984"/>
    <property type="gene ID" value="MTR_8g026870"/>
</dbReference>
<dbReference type="HOGENOM" id="CLU_2726046_0_0_1"/>